<dbReference type="InterPro" id="IPR004111">
    <property type="entry name" value="Repressor_TetR_C"/>
</dbReference>
<reference evidence="6" key="1">
    <citation type="submission" date="2022-08" db="EMBL/GenBank/DDBJ databases">
        <title>Genome analysis of Corynebacteriales strain.</title>
        <authorList>
            <person name="Lee S.D."/>
        </authorList>
    </citation>
    <scope>NUCLEOTIDE SEQUENCE</scope>
    <source>
        <strain evidence="6">D3-21</strain>
    </source>
</reference>
<evidence type="ECO:0000256" key="3">
    <source>
        <dbReference type="ARBA" id="ARBA00023163"/>
    </source>
</evidence>
<keyword evidence="7" id="KW-1185">Reference proteome</keyword>
<dbReference type="Gene3D" id="1.10.10.60">
    <property type="entry name" value="Homeodomain-like"/>
    <property type="match status" value="1"/>
</dbReference>
<dbReference type="Gene3D" id="1.10.357.10">
    <property type="entry name" value="Tetracycline Repressor, domain 2"/>
    <property type="match status" value="1"/>
</dbReference>
<evidence type="ECO:0000313" key="7">
    <source>
        <dbReference type="Proteomes" id="UP001152755"/>
    </source>
</evidence>
<dbReference type="EMBL" id="JANRHA010000005">
    <property type="protein sequence ID" value="MDG3014689.1"/>
    <property type="molecule type" value="Genomic_DNA"/>
</dbReference>
<keyword evidence="3" id="KW-0804">Transcription</keyword>
<evidence type="ECO:0000313" key="6">
    <source>
        <dbReference type="EMBL" id="MDG3014689.1"/>
    </source>
</evidence>
<evidence type="ECO:0000256" key="2">
    <source>
        <dbReference type="ARBA" id="ARBA00023125"/>
    </source>
</evidence>
<evidence type="ECO:0000256" key="1">
    <source>
        <dbReference type="ARBA" id="ARBA00023015"/>
    </source>
</evidence>
<keyword evidence="2 4" id="KW-0238">DNA-binding</keyword>
<dbReference type="GO" id="GO:0000976">
    <property type="term" value="F:transcription cis-regulatory region binding"/>
    <property type="evidence" value="ECO:0007669"/>
    <property type="project" value="TreeGrafter"/>
</dbReference>
<dbReference type="Pfam" id="PF02909">
    <property type="entry name" value="TetR_C_1"/>
    <property type="match status" value="1"/>
</dbReference>
<feature type="DNA-binding region" description="H-T-H motif" evidence="4">
    <location>
        <begin position="47"/>
        <end position="66"/>
    </location>
</feature>
<dbReference type="PANTHER" id="PTHR30055">
    <property type="entry name" value="HTH-TYPE TRANSCRIPTIONAL REGULATOR RUTR"/>
    <property type="match status" value="1"/>
</dbReference>
<dbReference type="PANTHER" id="PTHR30055:SF151">
    <property type="entry name" value="TRANSCRIPTIONAL REGULATORY PROTEIN"/>
    <property type="match status" value="1"/>
</dbReference>
<dbReference type="AlphaFoldDB" id="A0A9X4RDG2"/>
<dbReference type="SUPFAM" id="SSF46689">
    <property type="entry name" value="Homeodomain-like"/>
    <property type="match status" value="1"/>
</dbReference>
<organism evidence="6 7">
    <name type="scientific">Speluncibacter jeojiensis</name>
    <dbReference type="NCBI Taxonomy" id="2710754"/>
    <lineage>
        <taxon>Bacteria</taxon>
        <taxon>Bacillati</taxon>
        <taxon>Actinomycetota</taxon>
        <taxon>Actinomycetes</taxon>
        <taxon>Mycobacteriales</taxon>
        <taxon>Speluncibacteraceae</taxon>
        <taxon>Speluncibacter</taxon>
    </lineage>
</organism>
<dbReference type="RefSeq" id="WP_277835004.1">
    <property type="nucleotide sequence ID" value="NZ_JAAIVF010000007.1"/>
</dbReference>
<sequence>MSAPTVVELLWGTGRKSRRGPKPSLSLEVIVGAAITLADVEGLGGVSMQRVADRLGYTKMSLYRYVPGKAELTALMLEQALGLPPDRAAAQRVPGEPCWRAELRLWTEEIFRRYRAHPWSVELSAGIRPMGPHELGWLECALASMAGIGLTGAERLDTVVVLNGHVRSLAQQSRGVGADAVEEQLLEQMAEVMTAAGDLFPEVVEALGEQAAAAPDRVDALRFGVDRILDGLEALVARRAG</sequence>
<evidence type="ECO:0000259" key="5">
    <source>
        <dbReference type="PROSITE" id="PS50977"/>
    </source>
</evidence>
<dbReference type="Pfam" id="PF00440">
    <property type="entry name" value="TetR_N"/>
    <property type="match status" value="1"/>
</dbReference>
<feature type="domain" description="HTH tetR-type" evidence="5">
    <location>
        <begin position="24"/>
        <end position="84"/>
    </location>
</feature>
<dbReference type="GO" id="GO:0045892">
    <property type="term" value="P:negative regulation of DNA-templated transcription"/>
    <property type="evidence" value="ECO:0007669"/>
    <property type="project" value="InterPro"/>
</dbReference>
<dbReference type="PROSITE" id="PS50977">
    <property type="entry name" value="HTH_TETR_2"/>
    <property type="match status" value="1"/>
</dbReference>
<dbReference type="InterPro" id="IPR001647">
    <property type="entry name" value="HTH_TetR"/>
</dbReference>
<dbReference type="SUPFAM" id="SSF48498">
    <property type="entry name" value="Tetracyclin repressor-like, C-terminal domain"/>
    <property type="match status" value="1"/>
</dbReference>
<dbReference type="InterPro" id="IPR050109">
    <property type="entry name" value="HTH-type_TetR-like_transc_reg"/>
</dbReference>
<dbReference type="InterPro" id="IPR009057">
    <property type="entry name" value="Homeodomain-like_sf"/>
</dbReference>
<protein>
    <submittedName>
        <fullName evidence="6">TetR/AcrR family transcriptional regulator C-terminal domain-containing protein</fullName>
    </submittedName>
</protein>
<dbReference type="InterPro" id="IPR036271">
    <property type="entry name" value="Tet_transcr_reg_TetR-rel_C_sf"/>
</dbReference>
<gene>
    <name evidence="6" type="ORF">NVS88_08975</name>
</gene>
<dbReference type="Proteomes" id="UP001152755">
    <property type="component" value="Unassembled WGS sequence"/>
</dbReference>
<accession>A0A9X4RDG2</accession>
<evidence type="ECO:0000256" key="4">
    <source>
        <dbReference type="PROSITE-ProRule" id="PRU00335"/>
    </source>
</evidence>
<dbReference type="GO" id="GO:0003700">
    <property type="term" value="F:DNA-binding transcription factor activity"/>
    <property type="evidence" value="ECO:0007669"/>
    <property type="project" value="TreeGrafter"/>
</dbReference>
<proteinExistence type="predicted"/>
<keyword evidence="1" id="KW-0805">Transcription regulation</keyword>
<comment type="caution">
    <text evidence="6">The sequence shown here is derived from an EMBL/GenBank/DDBJ whole genome shotgun (WGS) entry which is preliminary data.</text>
</comment>
<name>A0A9X4RDG2_9ACTN</name>